<evidence type="ECO:0000313" key="1">
    <source>
        <dbReference type="EMBL" id="NMH67144.1"/>
    </source>
</evidence>
<sequence>MSKRSSELLALYQALIERMKAQFAEDNSLTAKHLYQEVTQGKDYLLLKSRADADELALVEQFLKRDIGSFLQQQNDASLSHSPTVIAVENTFWHWLNEITDRSQVEWHELTQDIEQQGYYQSGDIVSQGKLICVQCGHAMDIEFPGVIPDCPQCDGETFTREALAP</sequence>
<dbReference type="RefSeq" id="WP_169565916.1">
    <property type="nucleotide sequence ID" value="NZ_JAAXYH010000023.1"/>
</dbReference>
<organism evidence="1 2">
    <name type="scientific">Shewanella salipaludis</name>
    <dbReference type="NCBI Taxonomy" id="2723052"/>
    <lineage>
        <taxon>Bacteria</taxon>
        <taxon>Pseudomonadati</taxon>
        <taxon>Pseudomonadota</taxon>
        <taxon>Gammaproteobacteria</taxon>
        <taxon>Alteromonadales</taxon>
        <taxon>Shewanellaceae</taxon>
        <taxon>Shewanella</taxon>
    </lineage>
</organism>
<dbReference type="AlphaFoldDB" id="A0A972FXQ4"/>
<reference evidence="1" key="1">
    <citation type="submission" date="2020-04" db="EMBL/GenBank/DDBJ databases">
        <title>Description of Shewanella salipaludis sp. nov., isolated from a salt marsh.</title>
        <authorList>
            <person name="Park S."/>
            <person name="Yoon J.-H."/>
        </authorList>
    </citation>
    <scope>NUCLEOTIDE SEQUENCE</scope>
    <source>
        <strain evidence="1">SHSM-M6</strain>
    </source>
</reference>
<dbReference type="Proteomes" id="UP000737113">
    <property type="component" value="Unassembled WGS sequence"/>
</dbReference>
<dbReference type="Pfam" id="PF07295">
    <property type="entry name" value="DUF1451"/>
    <property type="match status" value="1"/>
</dbReference>
<name>A0A972FXQ4_9GAMM</name>
<dbReference type="InterPro" id="IPR009912">
    <property type="entry name" value="DUF1451"/>
</dbReference>
<protein>
    <submittedName>
        <fullName evidence="1">Zinc ribbon-containing protein</fullName>
    </submittedName>
</protein>
<accession>A0A972FXQ4</accession>
<evidence type="ECO:0000313" key="2">
    <source>
        <dbReference type="Proteomes" id="UP000737113"/>
    </source>
</evidence>
<dbReference type="EMBL" id="JAAXYH010000023">
    <property type="protein sequence ID" value="NMH67144.1"/>
    <property type="molecule type" value="Genomic_DNA"/>
</dbReference>
<keyword evidence="2" id="KW-1185">Reference proteome</keyword>
<gene>
    <name evidence="1" type="ORF">HC757_18515</name>
</gene>
<comment type="caution">
    <text evidence="1">The sequence shown here is derived from an EMBL/GenBank/DDBJ whole genome shotgun (WGS) entry which is preliminary data.</text>
</comment>
<proteinExistence type="predicted"/>